<dbReference type="Proteomes" id="UP000887578">
    <property type="component" value="Unplaced"/>
</dbReference>
<reference evidence="3" key="1">
    <citation type="submission" date="2022-11" db="UniProtKB">
        <authorList>
            <consortium name="WormBaseParasite"/>
        </authorList>
    </citation>
    <scope>IDENTIFICATION</scope>
</reference>
<keyword evidence="2" id="KW-1185">Reference proteome</keyword>
<feature type="region of interest" description="Disordered" evidence="1">
    <location>
        <begin position="252"/>
        <end position="279"/>
    </location>
</feature>
<sequence>MVEAKDEKRWEKKGNSSNANNSTLSLHIAAYENSIYAEPEIFDDKNKESINETNSIKKQNNSKRSNIASIFVIQNPFEFPRQQENGGEANSLEVAQYKASQQLLSPNQPIVASGDEATTSQAENNIVEESTVFKWVDNKWVMTKQGSNKKVVEFIYNDVETNIKKELPAVSLELIAGKLNLLFSSNDDTTVNKLVIDKNRRQITIVTSTIYKGPIKQLLSIKNDVSNVTEKNPSAKILTQILLSYKLQSVSDATESPQPTSRKRRHSQQPSASRKSPAIHSYSITQLEKDHISSLKNLLSIDIPTESDTRYLSIDLLQNDFTIRTTFEPNVDAILQDIRKDKWNDEFPLIVNKPNDSNSYHVFKGKTRLSAINKFNAETTDKQQQILTVKCKIYKDLNFDQKLLVNAKNHDTTRPEFAMTIFQQCIR</sequence>
<organism evidence="2 3">
    <name type="scientific">Panagrolaimus davidi</name>
    <dbReference type="NCBI Taxonomy" id="227884"/>
    <lineage>
        <taxon>Eukaryota</taxon>
        <taxon>Metazoa</taxon>
        <taxon>Ecdysozoa</taxon>
        <taxon>Nematoda</taxon>
        <taxon>Chromadorea</taxon>
        <taxon>Rhabditida</taxon>
        <taxon>Tylenchina</taxon>
        <taxon>Panagrolaimomorpha</taxon>
        <taxon>Panagrolaimoidea</taxon>
        <taxon>Panagrolaimidae</taxon>
        <taxon>Panagrolaimus</taxon>
    </lineage>
</organism>
<feature type="region of interest" description="Disordered" evidence="1">
    <location>
        <begin position="1"/>
        <end position="21"/>
    </location>
</feature>
<evidence type="ECO:0000256" key="1">
    <source>
        <dbReference type="SAM" id="MobiDB-lite"/>
    </source>
</evidence>
<dbReference type="WBParaSite" id="PDA_v2.g1480.t1">
    <property type="protein sequence ID" value="PDA_v2.g1480.t1"/>
    <property type="gene ID" value="PDA_v2.g1480"/>
</dbReference>
<feature type="compositionally biased region" description="Basic and acidic residues" evidence="1">
    <location>
        <begin position="1"/>
        <end position="14"/>
    </location>
</feature>
<proteinExistence type="predicted"/>
<dbReference type="AlphaFoldDB" id="A0A914PB51"/>
<evidence type="ECO:0000313" key="2">
    <source>
        <dbReference type="Proteomes" id="UP000887578"/>
    </source>
</evidence>
<evidence type="ECO:0000313" key="3">
    <source>
        <dbReference type="WBParaSite" id="PDA_v2.g1480.t1"/>
    </source>
</evidence>
<protein>
    <submittedName>
        <fullName evidence="3">ParB/Sulfiredoxin domain-containing protein</fullName>
    </submittedName>
</protein>
<name>A0A914PB51_9BILA</name>
<accession>A0A914PB51</accession>